<feature type="transmembrane region" description="Helical" evidence="6">
    <location>
        <begin position="123"/>
        <end position="140"/>
    </location>
</feature>
<protein>
    <recommendedName>
        <fullName evidence="9">PQ-loop-domain-containing protein</fullName>
    </recommendedName>
</protein>
<evidence type="ECO:0000256" key="1">
    <source>
        <dbReference type="ARBA" id="ARBA00004141"/>
    </source>
</evidence>
<feature type="transmembrane region" description="Helical" evidence="6">
    <location>
        <begin position="152"/>
        <end position="176"/>
    </location>
</feature>
<keyword evidence="2 6" id="KW-0812">Transmembrane</keyword>
<reference evidence="7 8" key="1">
    <citation type="journal article" date="2016" name="Mol. Biol. Evol.">
        <title>Comparative Genomics of Early-Diverging Mushroom-Forming Fungi Provides Insights into the Origins of Lignocellulose Decay Capabilities.</title>
        <authorList>
            <person name="Nagy L.G."/>
            <person name="Riley R."/>
            <person name="Tritt A."/>
            <person name="Adam C."/>
            <person name="Daum C."/>
            <person name="Floudas D."/>
            <person name="Sun H."/>
            <person name="Yadav J.S."/>
            <person name="Pangilinan J."/>
            <person name="Larsson K.H."/>
            <person name="Matsuura K."/>
            <person name="Barry K."/>
            <person name="Labutti K."/>
            <person name="Kuo R."/>
            <person name="Ohm R.A."/>
            <person name="Bhattacharya S.S."/>
            <person name="Shirouzu T."/>
            <person name="Yoshinaga Y."/>
            <person name="Martin F.M."/>
            <person name="Grigoriev I.V."/>
            <person name="Hibbett D.S."/>
        </authorList>
    </citation>
    <scope>NUCLEOTIDE SEQUENCE [LARGE SCALE GENOMIC DNA]</scope>
    <source>
        <strain evidence="7 8">93-53</strain>
    </source>
</reference>
<evidence type="ECO:0008006" key="9">
    <source>
        <dbReference type="Google" id="ProtNLM"/>
    </source>
</evidence>
<dbReference type="Pfam" id="PF04193">
    <property type="entry name" value="PQ-loop"/>
    <property type="match status" value="2"/>
</dbReference>
<keyword evidence="8" id="KW-1185">Reference proteome</keyword>
<proteinExistence type="predicted"/>
<keyword evidence="4 6" id="KW-0472">Membrane</keyword>
<dbReference type="FunCoup" id="A0A165CVN7">
    <property type="interactions" value="3"/>
</dbReference>
<dbReference type="InterPro" id="IPR051415">
    <property type="entry name" value="LAAT-1"/>
</dbReference>
<dbReference type="PANTHER" id="PTHR16201:SF37">
    <property type="entry name" value="PQ-LOOP REPEAT-CONTAINING PROTEIN"/>
    <property type="match status" value="1"/>
</dbReference>
<evidence type="ECO:0000256" key="6">
    <source>
        <dbReference type="SAM" id="Phobius"/>
    </source>
</evidence>
<evidence type="ECO:0000256" key="4">
    <source>
        <dbReference type="ARBA" id="ARBA00023136"/>
    </source>
</evidence>
<dbReference type="PANTHER" id="PTHR16201">
    <property type="entry name" value="SEVEN TRANSMEMBRANE PROTEIN 1-RELATED"/>
    <property type="match status" value="1"/>
</dbReference>
<evidence type="ECO:0000313" key="7">
    <source>
        <dbReference type="EMBL" id="KZT03515.1"/>
    </source>
</evidence>
<accession>A0A165CVN7</accession>
<evidence type="ECO:0000256" key="5">
    <source>
        <dbReference type="SAM" id="MobiDB-lite"/>
    </source>
</evidence>
<keyword evidence="3 6" id="KW-1133">Transmembrane helix</keyword>
<dbReference type="SMART" id="SM00679">
    <property type="entry name" value="CTNS"/>
    <property type="match status" value="2"/>
</dbReference>
<feature type="transmembrane region" description="Helical" evidence="6">
    <location>
        <begin position="188"/>
        <end position="209"/>
    </location>
</feature>
<dbReference type="Gene3D" id="1.20.1280.290">
    <property type="match status" value="2"/>
</dbReference>
<dbReference type="Proteomes" id="UP000076871">
    <property type="component" value="Unassembled WGS sequence"/>
</dbReference>
<evidence type="ECO:0000256" key="2">
    <source>
        <dbReference type="ARBA" id="ARBA00022692"/>
    </source>
</evidence>
<dbReference type="OrthoDB" id="407617at2759"/>
<dbReference type="GO" id="GO:0016020">
    <property type="term" value="C:membrane"/>
    <property type="evidence" value="ECO:0007669"/>
    <property type="project" value="UniProtKB-SubCell"/>
</dbReference>
<name>A0A165CVN7_9APHY</name>
<evidence type="ECO:0000256" key="3">
    <source>
        <dbReference type="ARBA" id="ARBA00022989"/>
    </source>
</evidence>
<dbReference type="GeneID" id="63823583"/>
<evidence type="ECO:0000313" key="8">
    <source>
        <dbReference type="Proteomes" id="UP000076871"/>
    </source>
</evidence>
<dbReference type="AlphaFoldDB" id="A0A165CVN7"/>
<feature type="region of interest" description="Disordered" evidence="5">
    <location>
        <begin position="224"/>
        <end position="246"/>
    </location>
</feature>
<comment type="subcellular location">
    <subcellularLocation>
        <location evidence="1">Membrane</location>
        <topology evidence="1">Multi-pass membrane protein</topology>
    </subcellularLocation>
</comment>
<sequence length="246" mass="27387">MSCTVGRGTICWTVQLIPQIWKSWRTKSIEGLSEYLPLFWGVASAPLGVYAIVQDLNIPLILQPQLFGALCFAPWLQCQYYGRKRSLRTCLLLYAACTITMVGFELGMVYAVRPSYRKGNTRGVEFFGILSSIMISLALLPQYYEIYQLREVIGISIPFMTIDMLGEVFSNLSLAFKSSFDVVAGVTYSIVFTWLQVMDGLIILLALILNPLARRRAALNVSNGEHDEQPNSAGVDLASCTTAYVP</sequence>
<dbReference type="InParanoid" id="A0A165CVN7"/>
<gene>
    <name evidence="7" type="ORF">LAESUDRAFT_704493</name>
</gene>
<dbReference type="RefSeq" id="XP_040761255.1">
    <property type="nucleotide sequence ID" value="XM_040906554.1"/>
</dbReference>
<dbReference type="InterPro" id="IPR006603">
    <property type="entry name" value="PQ-loop_rpt"/>
</dbReference>
<organism evidence="7 8">
    <name type="scientific">Laetiporus sulphureus 93-53</name>
    <dbReference type="NCBI Taxonomy" id="1314785"/>
    <lineage>
        <taxon>Eukaryota</taxon>
        <taxon>Fungi</taxon>
        <taxon>Dikarya</taxon>
        <taxon>Basidiomycota</taxon>
        <taxon>Agaricomycotina</taxon>
        <taxon>Agaricomycetes</taxon>
        <taxon>Polyporales</taxon>
        <taxon>Laetiporus</taxon>
    </lineage>
</organism>
<feature type="transmembrane region" description="Helical" evidence="6">
    <location>
        <begin position="90"/>
        <end position="111"/>
    </location>
</feature>
<dbReference type="EMBL" id="KV427643">
    <property type="protein sequence ID" value="KZT03515.1"/>
    <property type="molecule type" value="Genomic_DNA"/>
</dbReference>